<sequence length="432" mass="48802">MCAPAHRPRPLKRSQPTKLILPDLVSHCSFKLRCNRHKKAITKETKRWLFKDGNLLGQKREAYHGLKAGLLVAQCYPDAAYPQLRVVNDFMTYLFHLDNLSDLMDNTGTRTTADEVLNSLHYPHTWNTSARVGKMTRDFWKRLVLTASPGAQQRFIETMDFFFQSVTQQASDRANGVIPDLESYISLRRDTSGCKPCWALIEYANNLDLPEEVMDHPVLRSLGEATNDLVTWSNDIFSYNVEQSKGDTHNMIPVVMNQYGVDLQSAIDFVGDLCKQSIDRFNEECSRLPSWGPEIDRQVAIYVDGLANWIVGSLHWSFETERYFGKFGMEVKEKLSVDLLAKRKAGQSQQKSKCRQSQSPQDHYTQSYDTIQTSSSSASPHSPPNIYSTSISHSSLSLSFYSGYPCPSQTSQSTSTCFQPNDGGTYSLGLVV</sequence>
<name>A0A9P6EI75_9AGAR</name>
<dbReference type="OrthoDB" id="2861623at2759"/>
<proteinExistence type="inferred from homology"/>
<keyword evidence="3 6" id="KW-0479">Metal-binding</keyword>
<dbReference type="Pfam" id="PF19086">
    <property type="entry name" value="Terpene_syn_C_2"/>
    <property type="match status" value="1"/>
</dbReference>
<feature type="region of interest" description="Disordered" evidence="7">
    <location>
        <begin position="348"/>
        <end position="385"/>
    </location>
</feature>
<gene>
    <name evidence="8" type="ORF">CPB83DRAFT_185660</name>
</gene>
<organism evidence="8 9">
    <name type="scientific">Crepidotus variabilis</name>
    <dbReference type="NCBI Taxonomy" id="179855"/>
    <lineage>
        <taxon>Eukaryota</taxon>
        <taxon>Fungi</taxon>
        <taxon>Dikarya</taxon>
        <taxon>Basidiomycota</taxon>
        <taxon>Agaricomycotina</taxon>
        <taxon>Agaricomycetes</taxon>
        <taxon>Agaricomycetidae</taxon>
        <taxon>Agaricales</taxon>
        <taxon>Agaricineae</taxon>
        <taxon>Crepidotaceae</taxon>
        <taxon>Crepidotus</taxon>
    </lineage>
</organism>
<evidence type="ECO:0000256" key="1">
    <source>
        <dbReference type="ARBA" id="ARBA00001946"/>
    </source>
</evidence>
<comment type="similarity">
    <text evidence="2 6">Belongs to the terpene synthase family.</text>
</comment>
<evidence type="ECO:0000313" key="8">
    <source>
        <dbReference type="EMBL" id="KAF9530138.1"/>
    </source>
</evidence>
<dbReference type="SFLD" id="SFLDG01020">
    <property type="entry name" value="Terpene_Cyclase_Like_2"/>
    <property type="match status" value="1"/>
</dbReference>
<evidence type="ECO:0000256" key="5">
    <source>
        <dbReference type="ARBA" id="ARBA00023239"/>
    </source>
</evidence>
<reference evidence="8" key="1">
    <citation type="submission" date="2020-11" db="EMBL/GenBank/DDBJ databases">
        <authorList>
            <consortium name="DOE Joint Genome Institute"/>
            <person name="Ahrendt S."/>
            <person name="Riley R."/>
            <person name="Andreopoulos W."/>
            <person name="Labutti K."/>
            <person name="Pangilinan J."/>
            <person name="Ruiz-Duenas F.J."/>
            <person name="Barrasa J.M."/>
            <person name="Sanchez-Garcia M."/>
            <person name="Camarero S."/>
            <person name="Miyauchi S."/>
            <person name="Serrano A."/>
            <person name="Linde D."/>
            <person name="Babiker R."/>
            <person name="Drula E."/>
            <person name="Ayuso-Fernandez I."/>
            <person name="Pacheco R."/>
            <person name="Padilla G."/>
            <person name="Ferreira P."/>
            <person name="Barriuso J."/>
            <person name="Kellner H."/>
            <person name="Castanera R."/>
            <person name="Alfaro M."/>
            <person name="Ramirez L."/>
            <person name="Pisabarro A.G."/>
            <person name="Kuo A."/>
            <person name="Tritt A."/>
            <person name="Lipzen A."/>
            <person name="He G."/>
            <person name="Yan M."/>
            <person name="Ng V."/>
            <person name="Cullen D."/>
            <person name="Martin F."/>
            <person name="Rosso M.-N."/>
            <person name="Henrissat B."/>
            <person name="Hibbett D."/>
            <person name="Martinez A.T."/>
            <person name="Grigoriev I.V."/>
        </authorList>
    </citation>
    <scope>NUCLEOTIDE SEQUENCE</scope>
    <source>
        <strain evidence="8">CBS 506.95</strain>
    </source>
</reference>
<dbReference type="InterPro" id="IPR008949">
    <property type="entry name" value="Isoprenoid_synthase_dom_sf"/>
</dbReference>
<keyword evidence="9" id="KW-1185">Reference proteome</keyword>
<dbReference type="SFLD" id="SFLDS00005">
    <property type="entry name" value="Isoprenoid_Synthase_Type_I"/>
    <property type="match status" value="1"/>
</dbReference>
<dbReference type="SUPFAM" id="SSF48576">
    <property type="entry name" value="Terpenoid synthases"/>
    <property type="match status" value="1"/>
</dbReference>
<evidence type="ECO:0000256" key="6">
    <source>
        <dbReference type="RuleBase" id="RU366034"/>
    </source>
</evidence>
<feature type="compositionally biased region" description="Low complexity" evidence="7">
    <location>
        <begin position="374"/>
        <end position="385"/>
    </location>
</feature>
<dbReference type="EMBL" id="MU157841">
    <property type="protein sequence ID" value="KAF9530138.1"/>
    <property type="molecule type" value="Genomic_DNA"/>
</dbReference>
<dbReference type="AlphaFoldDB" id="A0A9P6EI75"/>
<feature type="compositionally biased region" description="Low complexity" evidence="7">
    <location>
        <begin position="348"/>
        <end position="361"/>
    </location>
</feature>
<accession>A0A9P6EI75</accession>
<dbReference type="Proteomes" id="UP000807306">
    <property type="component" value="Unassembled WGS sequence"/>
</dbReference>
<dbReference type="InterPro" id="IPR034686">
    <property type="entry name" value="Terpene_cyclase-like_2"/>
</dbReference>
<feature type="compositionally biased region" description="Polar residues" evidence="7">
    <location>
        <begin position="362"/>
        <end position="373"/>
    </location>
</feature>
<evidence type="ECO:0000256" key="7">
    <source>
        <dbReference type="SAM" id="MobiDB-lite"/>
    </source>
</evidence>
<dbReference type="PANTHER" id="PTHR35201:SF4">
    <property type="entry name" value="BETA-PINACENE SYNTHASE-RELATED"/>
    <property type="match status" value="1"/>
</dbReference>
<dbReference type="GO" id="GO:0010333">
    <property type="term" value="F:terpene synthase activity"/>
    <property type="evidence" value="ECO:0007669"/>
    <property type="project" value="InterPro"/>
</dbReference>
<protein>
    <recommendedName>
        <fullName evidence="6">Terpene synthase</fullName>
        <ecNumber evidence="6">4.2.3.-</ecNumber>
    </recommendedName>
</protein>
<keyword evidence="5 6" id="KW-0456">Lyase</keyword>
<dbReference type="EC" id="4.2.3.-" evidence="6"/>
<evidence type="ECO:0000256" key="3">
    <source>
        <dbReference type="ARBA" id="ARBA00022723"/>
    </source>
</evidence>
<dbReference type="Gene3D" id="1.10.600.10">
    <property type="entry name" value="Farnesyl Diphosphate Synthase"/>
    <property type="match status" value="1"/>
</dbReference>
<evidence type="ECO:0000256" key="2">
    <source>
        <dbReference type="ARBA" id="ARBA00006333"/>
    </source>
</evidence>
<comment type="cofactor">
    <cofactor evidence="1 6">
        <name>Mg(2+)</name>
        <dbReference type="ChEBI" id="CHEBI:18420"/>
    </cofactor>
</comment>
<keyword evidence="4 6" id="KW-0460">Magnesium</keyword>
<dbReference type="GO" id="GO:0008299">
    <property type="term" value="P:isoprenoid biosynthetic process"/>
    <property type="evidence" value="ECO:0007669"/>
    <property type="project" value="UniProtKB-ARBA"/>
</dbReference>
<dbReference type="PANTHER" id="PTHR35201">
    <property type="entry name" value="TERPENE SYNTHASE"/>
    <property type="match status" value="1"/>
</dbReference>
<dbReference type="GO" id="GO:0046872">
    <property type="term" value="F:metal ion binding"/>
    <property type="evidence" value="ECO:0007669"/>
    <property type="project" value="UniProtKB-KW"/>
</dbReference>
<comment type="caution">
    <text evidence="8">The sequence shown here is derived from an EMBL/GenBank/DDBJ whole genome shotgun (WGS) entry which is preliminary data.</text>
</comment>
<evidence type="ECO:0000313" key="9">
    <source>
        <dbReference type="Proteomes" id="UP000807306"/>
    </source>
</evidence>
<evidence type="ECO:0000256" key="4">
    <source>
        <dbReference type="ARBA" id="ARBA00022842"/>
    </source>
</evidence>